<dbReference type="RefSeq" id="WP_261500962.1">
    <property type="nucleotide sequence ID" value="NZ_JAODYH010000006.1"/>
</dbReference>
<protein>
    <recommendedName>
        <fullName evidence="4 8">2-C-methyl-D-erythritol 2,4-cyclodiphosphate synthase</fullName>
        <shortName evidence="8">MECDP-synthase</shortName>
        <shortName evidence="8">MECPP-synthase</shortName>
        <shortName evidence="8">MECPS</shortName>
        <ecNumber evidence="4 8">4.6.1.12</ecNumber>
    </recommendedName>
</protein>
<feature type="domain" description="2-C-methyl-D-erythritol 2,4-cyclodiphosphate synthase" evidence="10">
    <location>
        <begin position="5"/>
        <end position="158"/>
    </location>
</feature>
<feature type="site" description="Transition state stabilizer" evidence="8">
    <location>
        <position position="137"/>
    </location>
</feature>
<feature type="binding site" evidence="8">
    <location>
        <position position="12"/>
    </location>
    <ligand>
        <name>a divalent metal cation</name>
        <dbReference type="ChEBI" id="CHEBI:60240"/>
    </ligand>
</feature>
<evidence type="ECO:0000256" key="1">
    <source>
        <dbReference type="ARBA" id="ARBA00000200"/>
    </source>
</evidence>
<comment type="caution">
    <text evidence="8">Lacks conserved residue(s) required for the propagation of feature annotation.</text>
</comment>
<evidence type="ECO:0000256" key="8">
    <source>
        <dbReference type="HAMAP-Rule" id="MF_00107"/>
    </source>
</evidence>
<keyword evidence="7 8" id="KW-0456">Lyase</keyword>
<comment type="subunit">
    <text evidence="8">Homotrimer.</text>
</comment>
<evidence type="ECO:0000256" key="9">
    <source>
        <dbReference type="RuleBase" id="RU004395"/>
    </source>
</evidence>
<dbReference type="Gene3D" id="3.30.1330.50">
    <property type="entry name" value="2-C-methyl-D-erythritol 2,4-cyclodiphosphate synthase"/>
    <property type="match status" value="1"/>
</dbReference>
<feature type="binding site" evidence="8">
    <location>
        <position position="46"/>
    </location>
    <ligand>
        <name>a divalent metal cation</name>
        <dbReference type="ChEBI" id="CHEBI:60240"/>
    </ligand>
</feature>
<feature type="binding site" evidence="8">
    <location>
        <position position="14"/>
    </location>
    <ligand>
        <name>a divalent metal cation</name>
        <dbReference type="ChEBI" id="CHEBI:60240"/>
    </ligand>
</feature>
<evidence type="ECO:0000256" key="7">
    <source>
        <dbReference type="ARBA" id="ARBA00023239"/>
    </source>
</evidence>
<dbReference type="InterPro" id="IPR020555">
    <property type="entry name" value="MECDP_synthase_CS"/>
</dbReference>
<feature type="site" description="Transition state stabilizer" evidence="8">
    <location>
        <position position="38"/>
    </location>
</feature>
<sequence length="171" mass="17733">MSIQFRIGEGWDVHALVPGRKLVIGGVEVPHSMGLLGHSDADVLLHAITDALLGGAALGDIGRHFPDTDAQFKGADSVQLLVEAARRVRATGLEIGNIDSTVIAQAPKLAPHIPAMCARIAQALGLDADQVNVKAKTAEKMGPVGQLQAMEARAVVLLFKPAAVRAEAAGA</sequence>
<feature type="binding site" evidence="8">
    <location>
        <begin position="38"/>
        <end position="39"/>
    </location>
    <ligand>
        <name>4-CDP-2-C-methyl-D-erythritol 2-phosphate</name>
        <dbReference type="ChEBI" id="CHEBI:57919"/>
    </ligand>
</feature>
<comment type="pathway">
    <text evidence="2 8">Isoprenoid biosynthesis; isopentenyl diphosphate biosynthesis via DXP pathway; isopentenyl diphosphate from 1-deoxy-D-xylulose 5-phosphate: step 4/6.</text>
</comment>
<dbReference type="PANTHER" id="PTHR43181:SF1">
    <property type="entry name" value="2-C-METHYL-D-ERYTHRITOL 2,4-CYCLODIPHOSPHATE SYNTHASE, CHLOROPLASTIC"/>
    <property type="match status" value="1"/>
</dbReference>
<feature type="binding site" evidence="8">
    <location>
        <begin position="60"/>
        <end position="62"/>
    </location>
    <ligand>
        <name>4-CDP-2-C-methyl-D-erythritol 2-phosphate</name>
        <dbReference type="ChEBI" id="CHEBI:57919"/>
    </ligand>
</feature>
<dbReference type="Proteomes" id="UP001525968">
    <property type="component" value="Unassembled WGS sequence"/>
</dbReference>
<dbReference type="PROSITE" id="PS01350">
    <property type="entry name" value="ISPF"/>
    <property type="match status" value="1"/>
</dbReference>
<keyword evidence="12" id="KW-1185">Reference proteome</keyword>
<dbReference type="InterPro" id="IPR003526">
    <property type="entry name" value="MECDP_synthase"/>
</dbReference>
<comment type="catalytic activity">
    <reaction evidence="1 8 9">
        <text>4-CDP-2-C-methyl-D-erythritol 2-phosphate = 2-C-methyl-D-erythritol 2,4-cyclic diphosphate + CMP</text>
        <dbReference type="Rhea" id="RHEA:23864"/>
        <dbReference type="ChEBI" id="CHEBI:57919"/>
        <dbReference type="ChEBI" id="CHEBI:58483"/>
        <dbReference type="ChEBI" id="CHEBI:60377"/>
        <dbReference type="EC" id="4.6.1.12"/>
    </reaction>
</comment>
<dbReference type="GO" id="GO:0008685">
    <property type="term" value="F:2-C-methyl-D-erythritol 2,4-cyclodiphosphate synthase activity"/>
    <property type="evidence" value="ECO:0007669"/>
    <property type="project" value="UniProtKB-EC"/>
</dbReference>
<evidence type="ECO:0000259" key="10">
    <source>
        <dbReference type="Pfam" id="PF02542"/>
    </source>
</evidence>
<accession>A0ABT2PR07</accession>
<comment type="similarity">
    <text evidence="3 8 9">Belongs to the IspF family.</text>
</comment>
<evidence type="ECO:0000256" key="4">
    <source>
        <dbReference type="ARBA" id="ARBA00012579"/>
    </source>
</evidence>
<organism evidence="11 12">
    <name type="scientific">Acidovorax bellezanensis</name>
    <dbReference type="NCBI Taxonomy" id="2976702"/>
    <lineage>
        <taxon>Bacteria</taxon>
        <taxon>Pseudomonadati</taxon>
        <taxon>Pseudomonadota</taxon>
        <taxon>Betaproteobacteria</taxon>
        <taxon>Burkholderiales</taxon>
        <taxon>Comamonadaceae</taxon>
        <taxon>Acidovorax</taxon>
    </lineage>
</organism>
<dbReference type="HAMAP" id="MF_00107">
    <property type="entry name" value="IspF"/>
    <property type="match status" value="1"/>
</dbReference>
<reference evidence="11 12" key="1">
    <citation type="submission" date="2022-09" db="EMBL/GenBank/DDBJ databases">
        <title>Draft genome of isolate Be4.</title>
        <authorList>
            <person name="Sanchez-Castro I."/>
            <person name="Martinez-Rodriguez P."/>
            <person name="Descostes M."/>
            <person name="Merroun M."/>
        </authorList>
    </citation>
    <scope>NUCLEOTIDE SEQUENCE [LARGE SCALE GENOMIC DNA]</scope>
    <source>
        <strain evidence="11 12">Be4</strain>
    </source>
</reference>
<dbReference type="InterPro" id="IPR036571">
    <property type="entry name" value="MECDP_synthase_sf"/>
</dbReference>
<comment type="cofactor">
    <cofactor evidence="8">
        <name>a divalent metal cation</name>
        <dbReference type="ChEBI" id="CHEBI:60240"/>
    </cofactor>
    <text evidence="8">Binds 1 divalent metal cation per subunit.</text>
</comment>
<evidence type="ECO:0000313" key="11">
    <source>
        <dbReference type="EMBL" id="MCT9811712.1"/>
    </source>
</evidence>
<evidence type="ECO:0000313" key="12">
    <source>
        <dbReference type="Proteomes" id="UP001525968"/>
    </source>
</evidence>
<name>A0ABT2PR07_9BURK</name>
<feature type="binding site" evidence="8">
    <location>
        <begin position="65"/>
        <end position="69"/>
    </location>
    <ligand>
        <name>4-CDP-2-C-methyl-D-erythritol 2-phosphate</name>
        <dbReference type="ChEBI" id="CHEBI:57919"/>
    </ligand>
</feature>
<dbReference type="PANTHER" id="PTHR43181">
    <property type="entry name" value="2-C-METHYL-D-ERYTHRITOL 2,4-CYCLODIPHOSPHATE SYNTHASE, CHLOROPLASTIC"/>
    <property type="match status" value="1"/>
</dbReference>
<evidence type="ECO:0000256" key="3">
    <source>
        <dbReference type="ARBA" id="ARBA00008480"/>
    </source>
</evidence>
<comment type="function">
    <text evidence="8">Involved in the biosynthesis of isopentenyl diphosphate (IPP) and dimethylallyl diphosphate (DMAPP), two major building blocks of isoprenoid compounds. Catalyzes the conversion of 4-diphosphocytidyl-2-C-methyl-D-erythritol 2-phosphate (CDP-ME2P) to 2-C-methyl-D-erythritol 2,4-cyclodiphosphate (ME-CPP) with a corresponding release of cytidine 5-monophosphate (CMP).</text>
</comment>
<dbReference type="EMBL" id="JAODYH010000006">
    <property type="protein sequence ID" value="MCT9811712.1"/>
    <property type="molecule type" value="Genomic_DNA"/>
</dbReference>
<dbReference type="SUPFAM" id="SSF69765">
    <property type="entry name" value="IpsF-like"/>
    <property type="match status" value="1"/>
</dbReference>
<evidence type="ECO:0000256" key="2">
    <source>
        <dbReference type="ARBA" id="ARBA00004709"/>
    </source>
</evidence>
<dbReference type="NCBIfam" id="TIGR00151">
    <property type="entry name" value="ispF"/>
    <property type="match status" value="1"/>
</dbReference>
<gene>
    <name evidence="8 11" type="primary">ispF</name>
    <name evidence="11" type="ORF">N0K08_13760</name>
</gene>
<proteinExistence type="inferred from homology"/>
<evidence type="ECO:0000256" key="6">
    <source>
        <dbReference type="ARBA" id="ARBA00023229"/>
    </source>
</evidence>
<dbReference type="CDD" id="cd00554">
    <property type="entry name" value="MECDP_synthase"/>
    <property type="match status" value="1"/>
</dbReference>
<dbReference type="Pfam" id="PF02542">
    <property type="entry name" value="YgbB"/>
    <property type="match status" value="1"/>
</dbReference>
<keyword evidence="6 8" id="KW-0414">Isoprene biosynthesis</keyword>
<comment type="caution">
    <text evidence="11">The sequence shown here is derived from an EMBL/GenBank/DDBJ whole genome shotgun (WGS) entry which is preliminary data.</text>
</comment>
<evidence type="ECO:0000256" key="5">
    <source>
        <dbReference type="ARBA" id="ARBA00022723"/>
    </source>
</evidence>
<dbReference type="EC" id="4.6.1.12" evidence="4 8"/>
<keyword evidence="5 8" id="KW-0479">Metal-binding</keyword>
<feature type="binding site" evidence="8">
    <location>
        <begin position="12"/>
        <end position="14"/>
    </location>
    <ligand>
        <name>4-CDP-2-C-methyl-D-erythritol 2-phosphate</name>
        <dbReference type="ChEBI" id="CHEBI:57919"/>
    </ligand>
</feature>